<evidence type="ECO:0000313" key="3">
    <source>
        <dbReference type="EMBL" id="UKJ88466.1"/>
    </source>
</evidence>
<dbReference type="AlphaFoldDB" id="A0A976M4U4"/>
<sequence length="330" mass="37968">MRMLYGRLIHIVACVILNQSHFVHSLKIDQPRFVYSASLQAPSCNFLLKFVNKLIGVSKQSYLRAKRELFVDDVNKRLDKKEIKLFIVLEQSELFKRCNNVHYNDDGSEVNFSDNDKVLLPVSFFECCKSGNYNVPFQLLIHKVHVPEPYYSSKPPEMLLSADLSKSSRNLVSNSSESLMETKGKDPPNIDSFPNTAQEFIPPSDISNECVSCSAIEFRTDENYVYVPKWIMNNLKLKPFDVVLVELIKLDDCTNVELKCLEKEFYENPDIKKVLEERLKYYSTLTLNSVIPITIGDVTFNFKVVRLDTTNQRNAPFASIQDIDLNVKLL</sequence>
<dbReference type="GO" id="GO:0006511">
    <property type="term" value="P:ubiquitin-dependent protein catabolic process"/>
    <property type="evidence" value="ECO:0007669"/>
    <property type="project" value="InterPro"/>
</dbReference>
<dbReference type="EMBL" id="CP056065">
    <property type="protein sequence ID" value="UKJ88466.1"/>
    <property type="molecule type" value="Genomic_DNA"/>
</dbReference>
<dbReference type="InterPro" id="IPR042299">
    <property type="entry name" value="Ufd1-like_Nn"/>
</dbReference>
<proteinExistence type="predicted"/>
<organism evidence="3 4">
    <name type="scientific">Theileria orientalis</name>
    <dbReference type="NCBI Taxonomy" id="68886"/>
    <lineage>
        <taxon>Eukaryota</taxon>
        <taxon>Sar</taxon>
        <taxon>Alveolata</taxon>
        <taxon>Apicomplexa</taxon>
        <taxon>Aconoidasida</taxon>
        <taxon>Piroplasmida</taxon>
        <taxon>Theileriidae</taxon>
        <taxon>Theileria</taxon>
    </lineage>
</organism>
<dbReference type="GO" id="GO:0036503">
    <property type="term" value="P:ERAD pathway"/>
    <property type="evidence" value="ECO:0007669"/>
    <property type="project" value="TreeGrafter"/>
</dbReference>
<feature type="chain" id="PRO_5037386500" evidence="1">
    <location>
        <begin position="26"/>
        <end position="330"/>
    </location>
</feature>
<evidence type="ECO:0000259" key="2">
    <source>
        <dbReference type="Pfam" id="PF24842"/>
    </source>
</evidence>
<feature type="domain" description="Ubiquitin fusion degradation protein UFD1 N-terminal subdomain 2" evidence="2">
    <location>
        <begin position="253"/>
        <end position="328"/>
    </location>
</feature>
<keyword evidence="1" id="KW-0732">Signal</keyword>
<dbReference type="Proteomes" id="UP000244803">
    <property type="component" value="Chromosome 1"/>
</dbReference>
<protein>
    <submittedName>
        <fullName evidence="3">Ubiquitin-fusion degradation pathway component</fullName>
    </submittedName>
</protein>
<dbReference type="GO" id="GO:0031593">
    <property type="term" value="F:polyubiquitin modification-dependent protein binding"/>
    <property type="evidence" value="ECO:0007669"/>
    <property type="project" value="TreeGrafter"/>
</dbReference>
<reference evidence="3" key="1">
    <citation type="submission" date="2022-07" db="EMBL/GenBank/DDBJ databases">
        <title>Evaluation of T. orientalis genome assembly methods using nanopore sequencing and analysis of variation between genomes.</title>
        <authorList>
            <person name="Yam J."/>
            <person name="Micallef M.L."/>
            <person name="Liu M."/>
            <person name="Djordjevic S.P."/>
            <person name="Bogema D.R."/>
            <person name="Jenkins C."/>
        </authorList>
    </citation>
    <scope>NUCLEOTIDE SEQUENCE</scope>
    <source>
        <strain evidence="3">Fish Creek</strain>
    </source>
</reference>
<gene>
    <name evidence="3" type="ORF">MACJ_000910</name>
</gene>
<accession>A0A976M4U4</accession>
<dbReference type="GO" id="GO:0034098">
    <property type="term" value="C:VCP-NPL4-UFD1 AAA ATPase complex"/>
    <property type="evidence" value="ECO:0007669"/>
    <property type="project" value="TreeGrafter"/>
</dbReference>
<dbReference type="PANTHER" id="PTHR12555:SF13">
    <property type="entry name" value="UBIQUITIN RECOGNITION FACTOR IN ER-ASSOCIATED DEGRADATION PROTEIN 1"/>
    <property type="match status" value="1"/>
</dbReference>
<evidence type="ECO:0000313" key="4">
    <source>
        <dbReference type="Proteomes" id="UP000244803"/>
    </source>
</evidence>
<dbReference type="Gene3D" id="2.40.40.50">
    <property type="entry name" value="Ubiquitin fusion degradation protein UFD1, N-terminal domain"/>
    <property type="match status" value="1"/>
</dbReference>
<dbReference type="Pfam" id="PF24842">
    <property type="entry name" value="UFD1_N2"/>
    <property type="match status" value="1"/>
</dbReference>
<evidence type="ECO:0000256" key="1">
    <source>
        <dbReference type="SAM" id="SignalP"/>
    </source>
</evidence>
<dbReference type="InterPro" id="IPR004854">
    <property type="entry name" value="Ufd1-like"/>
</dbReference>
<name>A0A976M4U4_THEOR</name>
<dbReference type="OrthoDB" id="422728at2759"/>
<feature type="signal peptide" evidence="1">
    <location>
        <begin position="1"/>
        <end position="25"/>
    </location>
</feature>
<dbReference type="InterPro" id="IPR055418">
    <property type="entry name" value="UFD1_N2"/>
</dbReference>
<dbReference type="PANTHER" id="PTHR12555">
    <property type="entry name" value="UBIQUITIN FUSION DEGRADATON PROTEIN 1"/>
    <property type="match status" value="1"/>
</dbReference>
<dbReference type="Gene3D" id="3.10.330.10">
    <property type="match status" value="1"/>
</dbReference>